<name>A0A1H7GNW0_PHOVU</name>
<evidence type="ECO:0000313" key="14">
    <source>
        <dbReference type="Proteomes" id="UP000283833"/>
    </source>
</evidence>
<dbReference type="AlphaFoldDB" id="A0A1H7GNW0"/>
<dbReference type="Proteomes" id="UP000470777">
    <property type="component" value="Unassembled WGS sequence"/>
</dbReference>
<evidence type="ECO:0000313" key="15">
    <source>
        <dbReference type="Proteomes" id="UP000283958"/>
    </source>
</evidence>
<gene>
    <name evidence="10" type="ORF">DW105_18590</name>
    <name evidence="9" type="ORF">DW783_19195</name>
    <name evidence="8" type="ORF">DWX04_19060</name>
    <name evidence="7" type="ORF">DXC16_24205</name>
    <name evidence="6" type="ORF">DXC44_09480</name>
    <name evidence="5" type="ORF">GAY17_21475</name>
    <name evidence="2" type="ORF">GAY79_08165</name>
    <name evidence="3" type="ORF">GAZ76_21395</name>
    <name evidence="4" type="ORF">GAZ92_21725</name>
</gene>
<evidence type="ECO:0000313" key="17">
    <source>
        <dbReference type="Proteomes" id="UP000437431"/>
    </source>
</evidence>
<dbReference type="EMBL" id="WCZV01000043">
    <property type="protein sequence ID" value="KAB6695809.1"/>
    <property type="molecule type" value="Genomic_DNA"/>
</dbReference>
<feature type="domain" description="DUF6705" evidence="1">
    <location>
        <begin position="1"/>
        <end position="183"/>
    </location>
</feature>
<dbReference type="InterPro" id="IPR046551">
    <property type="entry name" value="DUF6705"/>
</dbReference>
<evidence type="ECO:0000313" key="5">
    <source>
        <dbReference type="EMBL" id="KAB6695809.1"/>
    </source>
</evidence>
<proteinExistence type="predicted"/>
<protein>
    <recommendedName>
        <fullName evidence="1">DUF6705 domain-containing protein</fullName>
    </recommendedName>
</protein>
<evidence type="ECO:0000313" key="2">
    <source>
        <dbReference type="EMBL" id="KAB6561565.1"/>
    </source>
</evidence>
<dbReference type="Proteomes" id="UP000261278">
    <property type="component" value="Unassembled WGS sequence"/>
</dbReference>
<evidence type="ECO:0000313" key="4">
    <source>
        <dbReference type="EMBL" id="KAB6686394.1"/>
    </source>
</evidence>
<dbReference type="Proteomes" id="UP000437380">
    <property type="component" value="Unassembled WGS sequence"/>
</dbReference>
<reference evidence="16 17" key="2">
    <citation type="journal article" date="2019" name="Nat. Med.">
        <title>A library of human gut bacterial isolates paired with longitudinal multiomics data enables mechanistic microbiome research.</title>
        <authorList>
            <person name="Poyet M."/>
            <person name="Groussin M."/>
            <person name="Gibbons S.M."/>
            <person name="Avila-Pacheco J."/>
            <person name="Jiang X."/>
            <person name="Kearney S.M."/>
            <person name="Perrotta A.R."/>
            <person name="Berdy B."/>
            <person name="Zhao S."/>
            <person name="Lieberman T.D."/>
            <person name="Swanson P.K."/>
            <person name="Smith M."/>
            <person name="Roesemann S."/>
            <person name="Alexander J.E."/>
            <person name="Rich S.A."/>
            <person name="Livny J."/>
            <person name="Vlamakis H."/>
            <person name="Clish C."/>
            <person name="Bullock K."/>
            <person name="Deik A."/>
            <person name="Scott J."/>
            <person name="Pierce K.A."/>
            <person name="Xavier R.J."/>
            <person name="Alm E.J."/>
        </authorList>
    </citation>
    <scope>NUCLEOTIDE SEQUENCE [LARGE SCALE GENOMIC DNA]</scope>
    <source>
        <strain evidence="2 17">BIOML-A111</strain>
        <strain evidence="5 16">BIOML-A82</strain>
        <strain evidence="4 18">BIOML-A85</strain>
        <strain evidence="3 19">BIOML-A93</strain>
    </source>
</reference>
<evidence type="ECO:0000313" key="16">
    <source>
        <dbReference type="Proteomes" id="UP000437380"/>
    </source>
</evidence>
<comment type="caution">
    <text evidence="9">The sequence shown here is derived from an EMBL/GenBank/DDBJ whole genome shotgun (WGS) entry which is preliminary data.</text>
</comment>
<dbReference type="Proteomes" id="UP000283958">
    <property type="component" value="Unassembled WGS sequence"/>
</dbReference>
<evidence type="ECO:0000313" key="6">
    <source>
        <dbReference type="EMBL" id="RGL86380.1"/>
    </source>
</evidence>
<evidence type="ECO:0000313" key="10">
    <source>
        <dbReference type="EMBL" id="RHJ71742.1"/>
    </source>
</evidence>
<evidence type="ECO:0000313" key="19">
    <source>
        <dbReference type="Proteomes" id="UP000470952"/>
    </source>
</evidence>
<reference evidence="11 12" key="1">
    <citation type="submission" date="2018-08" db="EMBL/GenBank/DDBJ databases">
        <title>A genome reference for cultivated species of the human gut microbiota.</title>
        <authorList>
            <person name="Zou Y."/>
            <person name="Xue W."/>
            <person name="Luo G."/>
        </authorList>
    </citation>
    <scope>NUCLEOTIDE SEQUENCE [LARGE SCALE GENOMIC DNA]</scope>
    <source>
        <strain evidence="8 14">AF18-14</strain>
        <strain evidence="10 15">AM09-18</strain>
        <strain evidence="9 13">AM30-40</strain>
        <strain evidence="7 11">OM08-13BH</strain>
        <strain evidence="6 12">TF05-18</strain>
    </source>
</reference>
<dbReference type="EMBL" id="WDAG01000040">
    <property type="protein sequence ID" value="KAB6655032.1"/>
    <property type="molecule type" value="Genomic_DNA"/>
</dbReference>
<dbReference type="EMBL" id="WDAY01000014">
    <property type="protein sequence ID" value="KAB6561565.1"/>
    <property type="molecule type" value="Genomic_DNA"/>
</dbReference>
<dbReference type="EMBL" id="QSJM01000077">
    <property type="protein sequence ID" value="RHD73000.1"/>
    <property type="molecule type" value="Genomic_DNA"/>
</dbReference>
<dbReference type="Proteomes" id="UP000283429">
    <property type="component" value="Unassembled WGS sequence"/>
</dbReference>
<evidence type="ECO:0000313" key="8">
    <source>
        <dbReference type="EMBL" id="RGT87907.1"/>
    </source>
</evidence>
<sequence>MKRIEFILCLLFISTVIFAQKEIAPTKNLDAYTGTWVYQSNDTIFKIVLKKGHVESEYMITNGLVGGYFLSVKGKVVENYLNITSTSRHLDKRDEHIKFYFWASNNATSLDYIDPNRVGVLFYDQRKKHFGGEGIAGGEILLLSPDKIRWHLDEKLGLALKEPDEYTELIGFSVPSDVIMTKEKEQ</sequence>
<evidence type="ECO:0000313" key="9">
    <source>
        <dbReference type="EMBL" id="RHD73000.1"/>
    </source>
</evidence>
<accession>A0A1H7GNW0</accession>
<dbReference type="Proteomes" id="UP000261003">
    <property type="component" value="Unassembled WGS sequence"/>
</dbReference>
<evidence type="ECO:0000313" key="18">
    <source>
        <dbReference type="Proteomes" id="UP000470777"/>
    </source>
</evidence>
<dbReference type="Proteomes" id="UP000437431">
    <property type="component" value="Unassembled WGS sequence"/>
</dbReference>
<evidence type="ECO:0000313" key="3">
    <source>
        <dbReference type="EMBL" id="KAB6655032.1"/>
    </source>
</evidence>
<dbReference type="EMBL" id="QSSN01000009">
    <property type="protein sequence ID" value="RGL86380.1"/>
    <property type="molecule type" value="Genomic_DNA"/>
</dbReference>
<evidence type="ECO:0000313" key="7">
    <source>
        <dbReference type="EMBL" id="RGM35772.1"/>
    </source>
</evidence>
<evidence type="ECO:0000259" key="1">
    <source>
        <dbReference type="Pfam" id="PF20448"/>
    </source>
</evidence>
<dbReference type="EMBL" id="QRMN01000061">
    <property type="protein sequence ID" value="RHJ71742.1"/>
    <property type="molecule type" value="Genomic_DNA"/>
</dbReference>
<dbReference type="Pfam" id="PF20448">
    <property type="entry name" value="DUF6705"/>
    <property type="match status" value="1"/>
</dbReference>
<dbReference type="EMBL" id="QSTG01000095">
    <property type="protein sequence ID" value="RGM35772.1"/>
    <property type="molecule type" value="Genomic_DNA"/>
</dbReference>
<dbReference type="EMBL" id="QRXI01000033">
    <property type="protein sequence ID" value="RGT87907.1"/>
    <property type="molecule type" value="Genomic_DNA"/>
</dbReference>
<dbReference type="Proteomes" id="UP000470952">
    <property type="component" value="Unassembled WGS sequence"/>
</dbReference>
<organism evidence="9 13">
    <name type="scientific">Phocaeicola vulgatus</name>
    <name type="common">Bacteroides vulgatus</name>
    <dbReference type="NCBI Taxonomy" id="821"/>
    <lineage>
        <taxon>Bacteria</taxon>
        <taxon>Pseudomonadati</taxon>
        <taxon>Bacteroidota</taxon>
        <taxon>Bacteroidia</taxon>
        <taxon>Bacteroidales</taxon>
        <taxon>Bacteroidaceae</taxon>
        <taxon>Phocaeicola</taxon>
    </lineage>
</organism>
<evidence type="ECO:0000313" key="11">
    <source>
        <dbReference type="Proteomes" id="UP000261003"/>
    </source>
</evidence>
<evidence type="ECO:0000313" key="13">
    <source>
        <dbReference type="Proteomes" id="UP000283429"/>
    </source>
</evidence>
<dbReference type="RefSeq" id="WP_016270018.1">
    <property type="nucleotide sequence ID" value="NZ_CAXTCG010000004.1"/>
</dbReference>
<dbReference type="EMBL" id="WCZY01000046">
    <property type="protein sequence ID" value="KAB6686394.1"/>
    <property type="molecule type" value="Genomic_DNA"/>
</dbReference>
<evidence type="ECO:0000313" key="12">
    <source>
        <dbReference type="Proteomes" id="UP000261278"/>
    </source>
</evidence>
<dbReference type="Proteomes" id="UP000283833">
    <property type="component" value="Unassembled WGS sequence"/>
</dbReference>